<dbReference type="KEGG" id="mhu:Mhun_3092"/>
<keyword evidence="3" id="KW-1185">Reference proteome</keyword>
<dbReference type="Proteomes" id="UP000001941">
    <property type="component" value="Chromosome"/>
</dbReference>
<dbReference type="EnsemblBacteria" id="ABD42779">
    <property type="protein sequence ID" value="ABD42779"/>
    <property type="gene ID" value="Mhun_3092"/>
</dbReference>
<evidence type="ECO:0000313" key="3">
    <source>
        <dbReference type="Proteomes" id="UP000001941"/>
    </source>
</evidence>
<dbReference type="PROSITE" id="PS50910">
    <property type="entry name" value="HEPN"/>
    <property type="match status" value="1"/>
</dbReference>
<dbReference type="SMART" id="SM00748">
    <property type="entry name" value="HEPN"/>
    <property type="match status" value="1"/>
</dbReference>
<accession>Q2FTQ5</accession>
<organism evidence="2 3">
    <name type="scientific">Methanospirillum hungatei JF-1 (strain ATCC 27890 / DSM 864 / NBRC 100397 / JF-1)</name>
    <dbReference type="NCBI Taxonomy" id="323259"/>
    <lineage>
        <taxon>Archaea</taxon>
        <taxon>Methanobacteriati</taxon>
        <taxon>Methanobacteriota</taxon>
        <taxon>Stenosarchaea group</taxon>
        <taxon>Methanomicrobia</taxon>
        <taxon>Methanomicrobiales</taxon>
        <taxon>Methanospirillaceae</taxon>
        <taxon>Methanospirillum</taxon>
    </lineage>
</organism>
<feature type="domain" description="HEPN" evidence="1">
    <location>
        <begin position="9"/>
        <end position="118"/>
    </location>
</feature>
<reference evidence="3" key="1">
    <citation type="journal article" date="2016" name="Stand. Genomic Sci.">
        <title>Complete genome sequence of Methanospirillum hungatei type strain JF1.</title>
        <authorList>
            <person name="Gunsalus R.P."/>
            <person name="Cook L.E."/>
            <person name="Crable B."/>
            <person name="Rohlin L."/>
            <person name="McDonald E."/>
            <person name="Mouttaki H."/>
            <person name="Sieber J.R."/>
            <person name="Poweleit N."/>
            <person name="Zhou H."/>
            <person name="Lapidus A.L."/>
            <person name="Daligault H.E."/>
            <person name="Land M."/>
            <person name="Gilna P."/>
            <person name="Ivanova N."/>
            <person name="Kyrpides N."/>
            <person name="Culley D.E."/>
            <person name="McInerney M.J."/>
        </authorList>
    </citation>
    <scope>NUCLEOTIDE SEQUENCE [LARGE SCALE GENOMIC DNA]</scope>
    <source>
        <strain evidence="3">ATCC 27890 / DSM 864 / NBRC 100397 / JF-1</strain>
    </source>
</reference>
<evidence type="ECO:0000313" key="2">
    <source>
        <dbReference type="EMBL" id="ABD42779.1"/>
    </source>
</evidence>
<gene>
    <name evidence="2" type="ordered locus">Mhun_3092</name>
</gene>
<dbReference type="GeneID" id="3921969"/>
<dbReference type="EMBL" id="CP000254">
    <property type="protein sequence ID" value="ABD42779.1"/>
    <property type="molecule type" value="Genomic_DNA"/>
</dbReference>
<dbReference type="Pfam" id="PF05168">
    <property type="entry name" value="HEPN"/>
    <property type="match status" value="1"/>
</dbReference>
<sequence length="125" mass="14448">MTCNSEEWYKQANFDIAAAINMSESSTYPYAVFFCQQAIEKALKGLYIKKFRKQPDKIHSLVAIAVKLDMLIPNSISATIQLLNAASISIRYPPDLEELFKIYSQERVQDIINRTEEVLDWILRQ</sequence>
<dbReference type="SUPFAM" id="SSF81593">
    <property type="entry name" value="Nucleotidyltransferase substrate binding subunit/domain"/>
    <property type="match status" value="1"/>
</dbReference>
<proteinExistence type="predicted"/>
<dbReference type="InParanoid" id="Q2FTQ5"/>
<dbReference type="AlphaFoldDB" id="Q2FTQ5"/>
<dbReference type="RefSeq" id="WP_011450030.1">
    <property type="nucleotide sequence ID" value="NC_007796.1"/>
</dbReference>
<dbReference type="InterPro" id="IPR007842">
    <property type="entry name" value="HEPN_dom"/>
</dbReference>
<protein>
    <submittedName>
        <fullName evidence="2">HEPN</fullName>
    </submittedName>
</protein>
<dbReference type="STRING" id="323259.Mhun_3092"/>
<dbReference type="OrthoDB" id="148290at2157"/>
<evidence type="ECO:0000259" key="1">
    <source>
        <dbReference type="PROSITE" id="PS50910"/>
    </source>
</evidence>
<name>Q2FTQ5_METHJ</name>
<dbReference type="Gene3D" id="1.20.120.330">
    <property type="entry name" value="Nucleotidyltransferases domain 2"/>
    <property type="match status" value="1"/>
</dbReference>
<dbReference type="HOGENOM" id="CLU_123170_3_0_2"/>
<dbReference type="eggNOG" id="arCOG01191">
    <property type="taxonomic scope" value="Archaea"/>
</dbReference>